<accession>A0A438GX80</accession>
<evidence type="ECO:0000256" key="3">
    <source>
        <dbReference type="ARBA" id="ARBA00022840"/>
    </source>
</evidence>
<evidence type="ECO:0000256" key="5">
    <source>
        <dbReference type="ARBA" id="ARBA00023146"/>
    </source>
</evidence>
<dbReference type="SUPFAM" id="SSF50677">
    <property type="entry name" value="ValRS/IleRS/LeuRS editing domain"/>
    <property type="match status" value="1"/>
</dbReference>
<dbReference type="GO" id="GO:0008270">
    <property type="term" value="F:zinc ion binding"/>
    <property type="evidence" value="ECO:0007669"/>
    <property type="project" value="UniProtKB-KW"/>
</dbReference>
<dbReference type="InterPro" id="IPR013155">
    <property type="entry name" value="M/V/L/I-tRNA-synth_anticd-bd"/>
</dbReference>
<protein>
    <submittedName>
        <fullName evidence="11">Isoleucine--tRNA ligase, cytoplasmic</fullName>
    </submittedName>
</protein>
<dbReference type="Gene3D" id="3.30.70.270">
    <property type="match status" value="1"/>
</dbReference>
<evidence type="ECO:0000256" key="7">
    <source>
        <dbReference type="PROSITE-ProRule" id="PRU00047"/>
    </source>
</evidence>
<dbReference type="InterPro" id="IPR009008">
    <property type="entry name" value="Val/Leu/Ile-tRNA-synth_edit"/>
</dbReference>
<feature type="domain" description="CCHC-type" evidence="10">
    <location>
        <begin position="186"/>
        <end position="200"/>
    </location>
</feature>
<organism evidence="11 12">
    <name type="scientific">Vitis vinifera</name>
    <name type="common">Grape</name>
    <dbReference type="NCBI Taxonomy" id="29760"/>
    <lineage>
        <taxon>Eukaryota</taxon>
        <taxon>Viridiplantae</taxon>
        <taxon>Streptophyta</taxon>
        <taxon>Embryophyta</taxon>
        <taxon>Tracheophyta</taxon>
        <taxon>Spermatophyta</taxon>
        <taxon>Magnoliopsida</taxon>
        <taxon>eudicotyledons</taxon>
        <taxon>Gunneridae</taxon>
        <taxon>Pentapetalae</taxon>
        <taxon>rosids</taxon>
        <taxon>Vitales</taxon>
        <taxon>Vitaceae</taxon>
        <taxon>Viteae</taxon>
        <taxon>Vitis</taxon>
    </lineage>
</organism>
<keyword evidence="3" id="KW-0067">ATP-binding</keyword>
<evidence type="ECO:0000256" key="2">
    <source>
        <dbReference type="ARBA" id="ARBA00022741"/>
    </source>
</evidence>
<keyword evidence="4" id="KW-0648">Protein biosynthesis</keyword>
<dbReference type="InterPro" id="IPR009080">
    <property type="entry name" value="tRNAsynth_Ia_anticodon-bd"/>
</dbReference>
<dbReference type="SUPFAM" id="SSF56672">
    <property type="entry name" value="DNA/RNA polymerases"/>
    <property type="match status" value="1"/>
</dbReference>
<evidence type="ECO:0000256" key="4">
    <source>
        <dbReference type="ARBA" id="ARBA00022917"/>
    </source>
</evidence>
<dbReference type="Pfam" id="PF17919">
    <property type="entry name" value="RT_RNaseH_2"/>
    <property type="match status" value="1"/>
</dbReference>
<feature type="transmembrane region" description="Helical" evidence="9">
    <location>
        <begin position="1033"/>
        <end position="1064"/>
    </location>
</feature>
<keyword evidence="7" id="KW-0479">Metal-binding</keyword>
<dbReference type="InterPro" id="IPR043502">
    <property type="entry name" value="DNA/RNA_pol_sf"/>
</dbReference>
<dbReference type="InterPro" id="IPR033709">
    <property type="entry name" value="Anticodon_Ile_ABEc"/>
</dbReference>
<keyword evidence="7" id="KW-0862">Zinc</keyword>
<keyword evidence="9" id="KW-0812">Transmembrane</keyword>
<dbReference type="Gene3D" id="1.10.730.10">
    <property type="entry name" value="Isoleucyl-tRNA Synthetase, Domain 1"/>
    <property type="match status" value="1"/>
</dbReference>
<keyword evidence="1 11" id="KW-0436">Ligase</keyword>
<dbReference type="InterPro" id="IPR002300">
    <property type="entry name" value="aa-tRNA-synth_Ia"/>
</dbReference>
<dbReference type="CDD" id="cd00303">
    <property type="entry name" value="retropepsin_like"/>
    <property type="match status" value="1"/>
</dbReference>
<sequence length="1364" mass="156890">MSMEDYLDWYAMPENRKVCFVKAKLKRAAHLWWHNIENQVHRIDQPPIGTWDEMKLKMKEHFLPTDYEQLIDAQLAARYQPRLQMEIQLEMIVAHTYTVDDVYQLALKIEEGLKFRVSRHPSSQIGSTFSNRTTSKPLSTSNFRTSNHVNGGGNTQQTSNVAHKNDNKGKTSMSIGDRKVDVTPLCFKCGGHGHYAVVCPTKGLHFCVEEPESELESYPKEEGTYNEDEVSEECDYYDGMTEGHSLVVRPLLVVPKVKGEEDWRRTSIFQTRISCQGRLCTMIIDGGSGLNIASQELVEQLNLKIKKHPHPHPFRVAWVNDTSIPVLKPFIRWFVVVYFDDILIYSRSCEDHEEHLKQGVETNPEKIKAIVDWPVPTNIHEVTNKAFEEIKSKMVNPHILRLPDFEKVFEVACHASHVGIGLVLSQEWHPVAFFSENAYLLELPQTCILVQYLMWKICISTMVITTIDMYCRYEPLFNYFMEFSDAAFRVLSDNYVTDDSGTGIVHCAPAFGEDDYRVCVENQIIDKGEDLIVAVDDDGCFTGRITDFSGRYVKDADKDIIEAIKRKGRLIKSGRFTHSYPFCWRSDTPLIYRAVPSWFVKVENLKEQLLENNKQTYWVPDFVKEKRFHNWLENARDWAISRSRFWVTDLHRHKIDHITIPSSRGPEFGVLRRVDDVFDCWFESGSMPYAYIHYPFENFELFENNFPGHFVAEGLDQTRGWFYTLMVLSTALFGKPAFRNLICNGLVLAEDGKKMSKRLKNYPSPTEVIDEYGADALRLYIINSPVVRAEPLRFKKEGVHGVVKGVFLPWYNAYRFLVQNARRLEVEGVGPFIPIDGVTLQKSSNVLDQWINSATQSLVHFVRQEMDAYRLYTVVPYLVKFLDYLTNTYVRFNRKRLKGRTGEGDCRTALSTLYYVLLTSCKVMAPFTPFFSEVLYQNLRKVSNGSDESIHYCSFPQEEGQRGERIEQSVARMTTIIDLARNIRERHNKPVKTPLREMVVVHPDQEFLDDIAGKLKEFKEANKGLHSELNLSLYWRMLFLVIVAHFLVIFNMSSALVCFVWLCFDAYYYLLPIKNVLQYVLEELNIRSLVPCNDPLKYASLRAEPDFSVLGKRLGKSMGVVAKEVKAMSQEDILAFEKAGEVAISNHCLKLTDIKVFRDFKRPENMTAEEIDASGDGDVVVILDLRPDESLFEAGIAREVVNRIQKLRKKAALEPTDMVEVYFESLDEDISAMQQVLDSQEVYIRDALGSPLLPSSMIQPHTVILCEESFHGVSKFDFVIRLARPTLVFNTNAVLALYSGNTKFAQGLQAYLFSRDHYNLKSEFQLGNSKIKVDCIENQPTVDVVLGKHVFLTVGDYYSSEKTE</sequence>
<dbReference type="FunFam" id="1.10.730.10:FF:000025">
    <property type="entry name" value="Isoleucine--tRNA ligase cytoplasmic"/>
    <property type="match status" value="1"/>
</dbReference>
<dbReference type="Gene3D" id="3.90.740.10">
    <property type="entry name" value="Valyl/Leucyl/Isoleucyl-tRNA synthetase, editing domain"/>
    <property type="match status" value="1"/>
</dbReference>
<name>A0A438GX80_VITVI</name>
<evidence type="ECO:0000259" key="10">
    <source>
        <dbReference type="PROSITE" id="PS50158"/>
    </source>
</evidence>
<comment type="caution">
    <text evidence="11">The sequence shown here is derived from an EMBL/GenBank/DDBJ whole genome shotgun (WGS) entry which is preliminary data.</text>
</comment>
<comment type="catalytic activity">
    <reaction evidence="6">
        <text>tRNA(Ile) + L-isoleucine + ATP = L-isoleucyl-tRNA(Ile) + AMP + diphosphate</text>
        <dbReference type="Rhea" id="RHEA:11060"/>
        <dbReference type="Rhea" id="RHEA-COMP:9666"/>
        <dbReference type="Rhea" id="RHEA-COMP:9695"/>
        <dbReference type="ChEBI" id="CHEBI:30616"/>
        <dbReference type="ChEBI" id="CHEBI:33019"/>
        <dbReference type="ChEBI" id="CHEBI:58045"/>
        <dbReference type="ChEBI" id="CHEBI:78442"/>
        <dbReference type="ChEBI" id="CHEBI:78528"/>
        <dbReference type="ChEBI" id="CHEBI:456215"/>
        <dbReference type="EC" id="6.1.1.5"/>
    </reaction>
</comment>
<dbReference type="GO" id="GO:0002161">
    <property type="term" value="F:aminoacyl-tRNA deacylase activity"/>
    <property type="evidence" value="ECO:0007669"/>
    <property type="project" value="InterPro"/>
</dbReference>
<dbReference type="EMBL" id="QGNW01000322">
    <property type="protein sequence ID" value="RVW76815.1"/>
    <property type="molecule type" value="Genomic_DNA"/>
</dbReference>
<keyword evidence="5" id="KW-0030">Aminoacyl-tRNA synthetase</keyword>
<dbReference type="GO" id="GO:0000049">
    <property type="term" value="F:tRNA binding"/>
    <property type="evidence" value="ECO:0007669"/>
    <property type="project" value="InterPro"/>
</dbReference>
<dbReference type="PROSITE" id="PS50158">
    <property type="entry name" value="ZF_CCHC"/>
    <property type="match status" value="1"/>
</dbReference>
<dbReference type="SMART" id="SM00343">
    <property type="entry name" value="ZnF_C2HC"/>
    <property type="match status" value="1"/>
</dbReference>
<evidence type="ECO:0000256" key="9">
    <source>
        <dbReference type="SAM" id="Phobius"/>
    </source>
</evidence>
<gene>
    <name evidence="11" type="primary">VvCHDp001192</name>
    <name evidence="11" type="ORF">CK203_043039</name>
</gene>
<dbReference type="Pfam" id="PF19302">
    <property type="entry name" value="DUF5915"/>
    <property type="match status" value="1"/>
</dbReference>
<dbReference type="InterPro" id="IPR001878">
    <property type="entry name" value="Znf_CCHC"/>
</dbReference>
<evidence type="ECO:0000313" key="11">
    <source>
        <dbReference type="EMBL" id="RVW76815.1"/>
    </source>
</evidence>
<keyword evidence="7" id="KW-0863">Zinc-finger</keyword>
<dbReference type="InterPro" id="IPR041577">
    <property type="entry name" value="RT_RNaseH_2"/>
</dbReference>
<dbReference type="InterPro" id="IPR043128">
    <property type="entry name" value="Rev_trsase/Diguanyl_cyclase"/>
</dbReference>
<evidence type="ECO:0000256" key="8">
    <source>
        <dbReference type="SAM" id="MobiDB-lite"/>
    </source>
</evidence>
<evidence type="ECO:0000313" key="12">
    <source>
        <dbReference type="Proteomes" id="UP000288805"/>
    </source>
</evidence>
<dbReference type="SUPFAM" id="SSF52374">
    <property type="entry name" value="Nucleotidylyl transferase"/>
    <property type="match status" value="1"/>
</dbReference>
<keyword evidence="9" id="KW-0472">Membrane</keyword>
<proteinExistence type="predicted"/>
<dbReference type="CDD" id="cd00818">
    <property type="entry name" value="IleRS_core"/>
    <property type="match status" value="1"/>
</dbReference>
<dbReference type="GO" id="GO:0006418">
    <property type="term" value="P:tRNA aminoacylation for protein translation"/>
    <property type="evidence" value="ECO:0007669"/>
    <property type="project" value="InterPro"/>
</dbReference>
<dbReference type="PANTHER" id="PTHR42780">
    <property type="entry name" value="SOLEUCYL-TRNA SYNTHETASE"/>
    <property type="match status" value="1"/>
</dbReference>
<dbReference type="GO" id="GO:0005524">
    <property type="term" value="F:ATP binding"/>
    <property type="evidence" value="ECO:0007669"/>
    <property type="project" value="UniProtKB-KW"/>
</dbReference>
<dbReference type="Gene3D" id="3.40.50.620">
    <property type="entry name" value="HUPs"/>
    <property type="match status" value="1"/>
</dbReference>
<keyword evidence="2" id="KW-0547">Nucleotide-binding</keyword>
<feature type="compositionally biased region" description="Polar residues" evidence="8">
    <location>
        <begin position="124"/>
        <end position="162"/>
    </location>
</feature>
<dbReference type="Proteomes" id="UP000288805">
    <property type="component" value="Unassembled WGS sequence"/>
</dbReference>
<dbReference type="Pfam" id="PF00133">
    <property type="entry name" value="tRNA-synt_1"/>
    <property type="match status" value="2"/>
</dbReference>
<feature type="region of interest" description="Disordered" evidence="8">
    <location>
        <begin position="124"/>
        <end position="174"/>
    </location>
</feature>
<evidence type="ECO:0000256" key="1">
    <source>
        <dbReference type="ARBA" id="ARBA00022598"/>
    </source>
</evidence>
<reference evidence="11 12" key="1">
    <citation type="journal article" date="2018" name="PLoS Genet.">
        <title>Population sequencing reveals clonal diversity and ancestral inbreeding in the grapevine cultivar Chardonnay.</title>
        <authorList>
            <person name="Roach M.J."/>
            <person name="Johnson D.L."/>
            <person name="Bohlmann J."/>
            <person name="van Vuuren H.J."/>
            <person name="Jones S.J."/>
            <person name="Pretorius I.S."/>
            <person name="Schmidt S.A."/>
            <person name="Borneman A.R."/>
        </authorList>
    </citation>
    <scope>NUCLEOTIDE SEQUENCE [LARGE SCALE GENOMIC DNA]</scope>
    <source>
        <strain evidence="12">cv. Chardonnay</strain>
        <tissue evidence="11">Leaf</tissue>
    </source>
</reference>
<dbReference type="SUPFAM" id="SSF47323">
    <property type="entry name" value="Anticodon-binding domain of a subclass of class I aminoacyl-tRNA synthetases"/>
    <property type="match status" value="1"/>
</dbReference>
<dbReference type="GO" id="GO:0004822">
    <property type="term" value="F:isoleucine-tRNA ligase activity"/>
    <property type="evidence" value="ECO:0007669"/>
    <property type="project" value="UniProtKB-EC"/>
</dbReference>
<dbReference type="PANTHER" id="PTHR42780:SF1">
    <property type="entry name" value="ISOLEUCINE--TRNA LIGASE, CYTOPLASMIC"/>
    <property type="match status" value="1"/>
</dbReference>
<keyword evidence="9" id="KW-1133">Transmembrane helix</keyword>
<dbReference type="Pfam" id="PF08264">
    <property type="entry name" value="Anticodon_1"/>
    <property type="match status" value="1"/>
</dbReference>
<dbReference type="CDD" id="cd07961">
    <property type="entry name" value="Anticodon_Ia_Ile_ABEc"/>
    <property type="match status" value="1"/>
</dbReference>
<evidence type="ECO:0000256" key="6">
    <source>
        <dbReference type="ARBA" id="ARBA00048359"/>
    </source>
</evidence>
<dbReference type="InterPro" id="IPR023586">
    <property type="entry name" value="Ile-tRNA-ligase_type2"/>
</dbReference>
<dbReference type="InterPro" id="IPR014729">
    <property type="entry name" value="Rossmann-like_a/b/a_fold"/>
</dbReference>